<evidence type="ECO:0000313" key="4">
    <source>
        <dbReference type="Proteomes" id="UP000640912"/>
    </source>
</evidence>
<evidence type="ECO:0000259" key="1">
    <source>
        <dbReference type="Pfam" id="PF03217"/>
    </source>
</evidence>
<evidence type="ECO:0000313" key="3">
    <source>
        <dbReference type="EMBL" id="MBL1071922.1"/>
    </source>
</evidence>
<dbReference type="Proteomes" id="UP000640912">
    <property type="component" value="Unassembled WGS sequence"/>
</dbReference>
<dbReference type="InterPro" id="IPR024968">
    <property type="entry name" value="SlpA_C_lactobacillus"/>
</dbReference>
<name>A0ABS1LUH8_9LACO</name>
<feature type="domain" description="S-layer protein C-terminal" evidence="1">
    <location>
        <begin position="13"/>
        <end position="59"/>
    </location>
</feature>
<dbReference type="InterPro" id="IPR059115">
    <property type="entry name" value="Rib"/>
</dbReference>
<dbReference type="Pfam" id="PF03217">
    <property type="entry name" value="SlpA"/>
    <property type="match status" value="1"/>
</dbReference>
<organism evidence="3 4">
    <name type="scientific">Lactobacillus kitasatonis</name>
    <dbReference type="NCBI Taxonomy" id="237446"/>
    <lineage>
        <taxon>Bacteria</taxon>
        <taxon>Bacillati</taxon>
        <taxon>Bacillota</taxon>
        <taxon>Bacilli</taxon>
        <taxon>Lactobacillales</taxon>
        <taxon>Lactobacillaceae</taxon>
        <taxon>Lactobacillus</taxon>
    </lineage>
</organism>
<dbReference type="RefSeq" id="WP_202018084.1">
    <property type="nucleotide sequence ID" value="NZ_JAEHNR010000033.1"/>
</dbReference>
<keyword evidence="4" id="KW-1185">Reference proteome</keyword>
<feature type="domain" description="Rib" evidence="2">
    <location>
        <begin position="105"/>
        <end position="159"/>
    </location>
</feature>
<protein>
    <recommendedName>
        <fullName evidence="5">DUF4145 domain-containing protein</fullName>
    </recommendedName>
</protein>
<evidence type="ECO:0000259" key="2">
    <source>
        <dbReference type="Pfam" id="PF08428"/>
    </source>
</evidence>
<dbReference type="EMBL" id="JAEHNR010000033">
    <property type="protein sequence ID" value="MBL1071922.1"/>
    <property type="molecule type" value="Genomic_DNA"/>
</dbReference>
<gene>
    <name evidence="3" type="ORF">JEM47_05370</name>
</gene>
<sequence length="572" mass="65158">MTFDRSKEPSFQTKVRVTKNTCLYDASGAKQTDTLNAGSTVTVFEVKEINNQIYYRVGGQTQWLPKSVTDWGIKESSESHNDNRNDYNVAIKDGLAIAKNSEPPTDKKDLIKLFKHGNTFPDGTEFQWIAPPDTSQNKYTNAKIKIIFPDGTTKEHSVHYNITAGRSSTPTAMPIKNTNESTESVDLKLGDLNFSFVKQYRMLHSVEKNVNEAILLYKQTLYKQLSNTIRQGLEIIADELLTLNNINLDDEWKRANLSNKLGYIAYLRILPQKIMDVCFSIKNYGNIGSHHNKEANFNKASALTDLQQYHDLLIYLVNTYVNTHLTYADVQISDDQNKHPNWYKRKSIAPDKFVTFAQYMYQRTHPEPKKPAAPVQPITPVELVKTPVSVKPKVGKGMKWLLRFFTLLGVIIIAGIGYEIYQLSTGSNQSVQTSKPVSIKEEARNLTTKQDIALSLLYAKEKYADQWQDAYDTFVQNNYNVYRYDEYSFGDATVTAQGYNYIYVIDKNIGLGFRDKGNGNRLVTFFNATDTENDSSVSVYTYQMLKEINQSNQAAKMKRLAKKIIFSDPISD</sequence>
<evidence type="ECO:0008006" key="5">
    <source>
        <dbReference type="Google" id="ProtNLM"/>
    </source>
</evidence>
<dbReference type="Pfam" id="PF08428">
    <property type="entry name" value="Rib"/>
    <property type="match status" value="1"/>
</dbReference>
<reference evidence="3 4" key="1">
    <citation type="journal article" date="2021" name="Microorganisms">
        <title>Dual Inhibition of Salmonella enterica and Clostridium perfringens by New Probiotic Candidates Isolated from Chicken Intestinal Mucosa.</title>
        <authorList>
            <person name="Lone A."/>
            <person name="Mottawea W."/>
            <person name="Ait Chait Y."/>
            <person name="Hammami R."/>
        </authorList>
    </citation>
    <scope>NUCLEOTIDE SEQUENCE [LARGE SCALE GENOMIC DNA]</scope>
    <source>
        <strain evidence="3 4">A12</strain>
    </source>
</reference>
<accession>A0ABS1LUH8</accession>
<comment type="caution">
    <text evidence="3">The sequence shown here is derived from an EMBL/GenBank/DDBJ whole genome shotgun (WGS) entry which is preliminary data.</text>
</comment>
<proteinExistence type="predicted"/>